<name>A0ABV8PZ33_9BACT</name>
<proteinExistence type="predicted"/>
<gene>
    <name evidence="7" type="ORF">ACFOW1_15815</name>
</gene>
<evidence type="ECO:0000256" key="6">
    <source>
        <dbReference type="ARBA" id="ARBA00023315"/>
    </source>
</evidence>
<sequence length="376" mass="42928">MNPIDYKQKRDDLVNVFSMSMDIKKDEMLTAKYHIVSASLSNYLPEIDCKNHETIFRNILLNQQLSHLEQASYDVLQYMSYENLSDNIWGTLKQKPSIICTFHTGSYRLINLFLVKNKIPYSLVIANNVIETQGDLFNELYKDIMNSSGKNGFEIINAEHPSSGLQMLKNLKKGRSLLLYMDGNTGAGSGTIKNDNHCKINFLNQALFARKGIGFLAHAAQVPILPVACYRKSLEDIRLRFFEPIYPNTNEAREVFAARSTQAIYNLISPIIKLYPEQWEAWLYLHKSAHIINGFQRTEQLPFDRDSKLLLNTSLYSVFSIAGKAFLFNKNTYLSYPIDSSVYVFLSGCSLQSARLEGFDIALLQQLYNNHVLKAA</sequence>
<evidence type="ECO:0000313" key="7">
    <source>
        <dbReference type="EMBL" id="MFC4233368.1"/>
    </source>
</evidence>
<keyword evidence="6" id="KW-0012">Acyltransferase</keyword>
<evidence type="ECO:0008006" key="9">
    <source>
        <dbReference type="Google" id="ProtNLM"/>
    </source>
</evidence>
<evidence type="ECO:0000313" key="8">
    <source>
        <dbReference type="Proteomes" id="UP001595906"/>
    </source>
</evidence>
<keyword evidence="2" id="KW-1003">Cell membrane</keyword>
<evidence type="ECO:0000256" key="5">
    <source>
        <dbReference type="ARBA" id="ARBA00023136"/>
    </source>
</evidence>
<dbReference type="EMBL" id="JBHSDC010000029">
    <property type="protein sequence ID" value="MFC4233368.1"/>
    <property type="molecule type" value="Genomic_DNA"/>
</dbReference>
<keyword evidence="5" id="KW-0472">Membrane</keyword>
<dbReference type="PANTHER" id="PTHR30606">
    <property type="entry name" value="LIPID A BIOSYNTHESIS LAUROYL ACYLTRANSFERASE"/>
    <property type="match status" value="1"/>
</dbReference>
<evidence type="ECO:0000256" key="3">
    <source>
        <dbReference type="ARBA" id="ARBA00022519"/>
    </source>
</evidence>
<keyword evidence="3" id="KW-0997">Cell inner membrane</keyword>
<evidence type="ECO:0000256" key="2">
    <source>
        <dbReference type="ARBA" id="ARBA00022475"/>
    </source>
</evidence>
<dbReference type="Proteomes" id="UP001595906">
    <property type="component" value="Unassembled WGS sequence"/>
</dbReference>
<protein>
    <recommendedName>
        <fullName evidence="9">Lauroyl/myristoyl acyltransferase</fullName>
    </recommendedName>
</protein>
<evidence type="ECO:0000256" key="1">
    <source>
        <dbReference type="ARBA" id="ARBA00004533"/>
    </source>
</evidence>
<accession>A0ABV8PZ33</accession>
<comment type="subcellular location">
    <subcellularLocation>
        <location evidence="1">Cell inner membrane</location>
    </subcellularLocation>
</comment>
<reference evidence="8" key="1">
    <citation type="journal article" date="2019" name="Int. J. Syst. Evol. Microbiol.">
        <title>The Global Catalogue of Microorganisms (GCM) 10K type strain sequencing project: providing services to taxonomists for standard genome sequencing and annotation.</title>
        <authorList>
            <consortium name="The Broad Institute Genomics Platform"/>
            <consortium name="The Broad Institute Genome Sequencing Center for Infectious Disease"/>
            <person name="Wu L."/>
            <person name="Ma J."/>
        </authorList>
    </citation>
    <scope>NUCLEOTIDE SEQUENCE [LARGE SCALE GENOMIC DNA]</scope>
    <source>
        <strain evidence="8">CECT 8010</strain>
    </source>
</reference>
<dbReference type="InterPro" id="IPR004960">
    <property type="entry name" value="LipA_acyltrans"/>
</dbReference>
<keyword evidence="4" id="KW-0808">Transferase</keyword>
<organism evidence="7 8">
    <name type="scientific">Parasediminibacterium paludis</name>
    <dbReference type="NCBI Taxonomy" id="908966"/>
    <lineage>
        <taxon>Bacteria</taxon>
        <taxon>Pseudomonadati</taxon>
        <taxon>Bacteroidota</taxon>
        <taxon>Chitinophagia</taxon>
        <taxon>Chitinophagales</taxon>
        <taxon>Chitinophagaceae</taxon>
        <taxon>Parasediminibacterium</taxon>
    </lineage>
</organism>
<evidence type="ECO:0000256" key="4">
    <source>
        <dbReference type="ARBA" id="ARBA00022679"/>
    </source>
</evidence>
<comment type="caution">
    <text evidence="7">The sequence shown here is derived from an EMBL/GenBank/DDBJ whole genome shotgun (WGS) entry which is preliminary data.</text>
</comment>
<dbReference type="RefSeq" id="WP_379015616.1">
    <property type="nucleotide sequence ID" value="NZ_JBHSDC010000029.1"/>
</dbReference>
<keyword evidence="8" id="KW-1185">Reference proteome</keyword>
<dbReference type="PANTHER" id="PTHR30606:SF10">
    <property type="entry name" value="PHOSPHATIDYLINOSITOL MANNOSIDE ACYLTRANSFERASE"/>
    <property type="match status" value="1"/>
</dbReference>